<evidence type="ECO:0000259" key="3">
    <source>
        <dbReference type="PROSITE" id="PS50011"/>
    </source>
</evidence>
<dbReference type="InterPro" id="IPR051681">
    <property type="entry name" value="Ser/Thr_Kinases-Pseudokinases"/>
</dbReference>
<dbReference type="PROSITE" id="PS00109">
    <property type="entry name" value="PROTEIN_KINASE_TYR"/>
    <property type="match status" value="1"/>
</dbReference>
<dbReference type="InterPro" id="IPR011009">
    <property type="entry name" value="Kinase-like_dom_sf"/>
</dbReference>
<dbReference type="PANTHER" id="PTHR44329">
    <property type="entry name" value="SERINE/THREONINE-PROTEIN KINASE TNNI3K-RELATED"/>
    <property type="match status" value="1"/>
</dbReference>
<dbReference type="SUPFAM" id="SSF56112">
    <property type="entry name" value="Protein kinase-like (PK-like)"/>
    <property type="match status" value="1"/>
</dbReference>
<dbReference type="OrthoDB" id="6718656at2759"/>
<dbReference type="Gene3D" id="1.10.510.10">
    <property type="entry name" value="Transferase(Phosphotransferase) domain 1"/>
    <property type="match status" value="1"/>
</dbReference>
<dbReference type="InterPro" id="IPR000719">
    <property type="entry name" value="Prot_kinase_dom"/>
</dbReference>
<protein>
    <recommendedName>
        <fullName evidence="3">Protein kinase domain-containing protein</fullName>
    </recommendedName>
</protein>
<accession>V2WTY6</accession>
<dbReference type="InterPro" id="IPR008266">
    <property type="entry name" value="Tyr_kinase_AS"/>
</dbReference>
<dbReference type="PROSITE" id="PS50011">
    <property type="entry name" value="PROTEIN_KINASE_DOM"/>
    <property type="match status" value="1"/>
</dbReference>
<name>V2WTY6_MONRO</name>
<comment type="caution">
    <text evidence="4">The sequence shown here is derived from an EMBL/GenBank/DDBJ whole genome shotgun (WGS) entry which is preliminary data.</text>
</comment>
<dbReference type="Proteomes" id="UP000017559">
    <property type="component" value="Unassembled WGS sequence"/>
</dbReference>
<dbReference type="Pfam" id="PF07714">
    <property type="entry name" value="PK_Tyr_Ser-Thr"/>
    <property type="match status" value="1"/>
</dbReference>
<gene>
    <name evidence="4" type="ORF">Moror_13742</name>
</gene>
<dbReference type="PANTHER" id="PTHR44329:SF298">
    <property type="entry name" value="MIXED LINEAGE KINASE DOMAIN-LIKE PROTEIN"/>
    <property type="match status" value="1"/>
</dbReference>
<keyword evidence="1" id="KW-0547">Nucleotide-binding</keyword>
<dbReference type="HOGENOM" id="CLU_332909_0_0_1"/>
<organism evidence="4 5">
    <name type="scientific">Moniliophthora roreri (strain MCA 2997)</name>
    <name type="common">Cocoa frosty pod rot fungus</name>
    <name type="synonym">Crinipellis roreri</name>
    <dbReference type="NCBI Taxonomy" id="1381753"/>
    <lineage>
        <taxon>Eukaryota</taxon>
        <taxon>Fungi</taxon>
        <taxon>Dikarya</taxon>
        <taxon>Basidiomycota</taxon>
        <taxon>Agaricomycotina</taxon>
        <taxon>Agaricomycetes</taxon>
        <taxon>Agaricomycetidae</taxon>
        <taxon>Agaricales</taxon>
        <taxon>Marasmiineae</taxon>
        <taxon>Marasmiaceae</taxon>
        <taxon>Moniliophthora</taxon>
    </lineage>
</organism>
<dbReference type="KEGG" id="mrr:Moror_13742"/>
<dbReference type="GO" id="GO:0004674">
    <property type="term" value="F:protein serine/threonine kinase activity"/>
    <property type="evidence" value="ECO:0007669"/>
    <property type="project" value="TreeGrafter"/>
</dbReference>
<proteinExistence type="predicted"/>
<evidence type="ECO:0000256" key="2">
    <source>
        <dbReference type="ARBA" id="ARBA00022840"/>
    </source>
</evidence>
<sequence>MTLQLRALGAPSPQLRLESFKVFSRLERIIEFKRWLDYTRIYCHQKEEPTHKVLFDCFALGAPLGILLDLLGSPSSSYTNAYVETFDFVGVKQAERESFFASFLQRIHLLEVQGRLPFGEVLHLEDLFEGSASGFMKVLKTVQRVLDNLHATYPGLFLIPEGSEKIRQDIVQELIETERAHVSFLRMVVDSGAALSASGRVAERALEGLMLNNTRLREYHDRLSRALESLPLTPCEEQRWEYIFGFHDPTTRTNVATSYRSTCVNYLSLHDFLQDMMKTNEPALAAHTQILLDVLCHIPTRIIDYHSKLKKILQLTLPTLSSPQSTFDSLCNTIFHLSDIAIATDEISRQLRTYHSTHIIRSRAFYWPNNIDPDDLGTLLLDDVLVMGDTGMAYESLLFEEMLLCCLGGSRDDEDEMPVYPIRAWVLGPVLKKSTPLNLVYAIPTRSMRVLRVLGSFSFEIEWTDDAGVSYRLEFSSSCEAQNEQWCSLLRLFALSVYEAESDSEGDDLDVLEPEEVIFSEDECPDGRRRTHPRPWSLIARKEPRSESSSLLRQEIYETENLLSPTLLPTLFSGLAMERSKSPVSIGFQDVEPLPMRLTDEKTPFTPSPEVSFLGQDATPLLDLTGLITKDGRFPEAHGGFADVWKATWRDGDRLVPVAVKVLRSYAGSLEMGEKMRKKLSRELEVWRKLDHPNILTLYGTVSDFGPYESMVCPWHENGSVTRYLERCGDILSMTDRLQLLCEVAEGLSYLHSFDIVHGDLTGSNVLINCHGKACLCDFGLSSIIAECGDSSRFTSSISGAIRWADASLYKLQVKEDSPPVLTTRSDIYSLGSVMLEILSGRIPYHYVRNDAQVVIELHRGNKPRRPAPLFVTDQQWALIMRCWEDDLEKRPDVNQVLGELQVLHRASLEFRRHSA</sequence>
<reference evidence="4 5" key="1">
    <citation type="journal article" date="2014" name="BMC Genomics">
        <title>Genome and secretome analysis of the hemibiotrophic fungal pathogen, Moniliophthora roreri, which causes frosty pod rot disease of cacao: mechanisms of the biotrophic and necrotrophic phases.</title>
        <authorList>
            <person name="Meinhardt L.W."/>
            <person name="Costa G.G.L."/>
            <person name="Thomazella D.P.T."/>
            <person name="Teixeira P.J.P.L."/>
            <person name="Carazzolle M.F."/>
            <person name="Schuster S.C."/>
            <person name="Carlson J.E."/>
            <person name="Guiltinan M.J."/>
            <person name="Mieczkowski P."/>
            <person name="Farmer A."/>
            <person name="Ramaraj T."/>
            <person name="Crozier J."/>
            <person name="Davis R.E."/>
            <person name="Shao J."/>
            <person name="Melnick R.L."/>
            <person name="Pereira G.A.G."/>
            <person name="Bailey B.A."/>
        </authorList>
    </citation>
    <scope>NUCLEOTIDE SEQUENCE [LARGE SCALE GENOMIC DNA]</scope>
    <source>
        <strain evidence="4 5">MCA 2997</strain>
    </source>
</reference>
<feature type="domain" description="Protein kinase" evidence="3">
    <location>
        <begin position="630"/>
        <end position="904"/>
    </location>
</feature>
<evidence type="ECO:0000313" key="4">
    <source>
        <dbReference type="EMBL" id="ESK90313.1"/>
    </source>
</evidence>
<dbReference type="Gene3D" id="1.20.900.10">
    <property type="entry name" value="Dbl homology (DH) domain"/>
    <property type="match status" value="1"/>
</dbReference>
<dbReference type="SUPFAM" id="SSF48065">
    <property type="entry name" value="DBL homology domain (DH-domain)"/>
    <property type="match status" value="1"/>
</dbReference>
<dbReference type="InterPro" id="IPR035899">
    <property type="entry name" value="DBL_dom_sf"/>
</dbReference>
<dbReference type="AlphaFoldDB" id="V2WTY6"/>
<keyword evidence="5" id="KW-1185">Reference proteome</keyword>
<keyword evidence="2" id="KW-0067">ATP-binding</keyword>
<dbReference type="STRING" id="1381753.V2WTY6"/>
<dbReference type="GO" id="GO:0005524">
    <property type="term" value="F:ATP binding"/>
    <property type="evidence" value="ECO:0007669"/>
    <property type="project" value="UniProtKB-KW"/>
</dbReference>
<evidence type="ECO:0000256" key="1">
    <source>
        <dbReference type="ARBA" id="ARBA00022741"/>
    </source>
</evidence>
<dbReference type="InterPro" id="IPR001245">
    <property type="entry name" value="Ser-Thr/Tyr_kinase_cat_dom"/>
</dbReference>
<evidence type="ECO:0000313" key="5">
    <source>
        <dbReference type="Proteomes" id="UP000017559"/>
    </source>
</evidence>
<dbReference type="EMBL" id="AWSO01000456">
    <property type="protein sequence ID" value="ESK90313.1"/>
    <property type="molecule type" value="Genomic_DNA"/>
</dbReference>